<name>A0A4R5G3Z9_9STRE</name>
<proteinExistence type="predicted"/>
<keyword evidence="3" id="KW-1185">Reference proteome</keyword>
<keyword evidence="1" id="KW-0472">Membrane</keyword>
<comment type="caution">
    <text evidence="2">The sequence shown here is derived from an EMBL/GenBank/DDBJ whole genome shotgun (WGS) entry which is preliminary data.</text>
</comment>
<feature type="non-terminal residue" evidence="2">
    <location>
        <position position="1"/>
    </location>
</feature>
<keyword evidence="1" id="KW-1133">Transmembrane helix</keyword>
<gene>
    <name evidence="2" type="ORF">E0E04_06190</name>
</gene>
<keyword evidence="1" id="KW-0812">Transmembrane</keyword>
<evidence type="ECO:0000313" key="2">
    <source>
        <dbReference type="EMBL" id="TDE72024.1"/>
    </source>
</evidence>
<dbReference type="Proteomes" id="UP000295231">
    <property type="component" value="Unassembled WGS sequence"/>
</dbReference>
<evidence type="ECO:0000313" key="3">
    <source>
        <dbReference type="Proteomes" id="UP000295231"/>
    </source>
</evidence>
<organism evidence="2 3">
    <name type="scientific">Streptococcus vicugnae</name>
    <dbReference type="NCBI Taxonomy" id="2740579"/>
    <lineage>
        <taxon>Bacteria</taxon>
        <taxon>Bacillati</taxon>
        <taxon>Bacillota</taxon>
        <taxon>Bacilli</taxon>
        <taxon>Lactobacillales</taxon>
        <taxon>Streptococcaceae</taxon>
        <taxon>Streptococcus</taxon>
    </lineage>
</organism>
<sequence length="31" mass="3588">FIILLAKPISIISYSYIWIFGGNILKLILQH</sequence>
<reference evidence="2 3" key="1">
    <citation type="submission" date="2019-03" db="EMBL/GenBank/DDBJ databases">
        <authorList>
            <person name="Fan P."/>
        </authorList>
    </citation>
    <scope>NUCLEOTIDE SEQUENCE [LARGE SCALE GENOMIC DNA]</scope>
    <source>
        <strain evidence="2 3">KCJ4950</strain>
    </source>
</reference>
<dbReference type="AlphaFoldDB" id="A0A4R5G3Z9"/>
<dbReference type="EMBL" id="SJWY01000131">
    <property type="protein sequence ID" value="TDE72024.1"/>
    <property type="molecule type" value="Genomic_DNA"/>
</dbReference>
<evidence type="ECO:0000256" key="1">
    <source>
        <dbReference type="SAM" id="Phobius"/>
    </source>
</evidence>
<feature type="transmembrane region" description="Helical" evidence="1">
    <location>
        <begin position="12"/>
        <end position="29"/>
    </location>
</feature>
<accession>A0A4R5G3Z9</accession>
<protein>
    <submittedName>
        <fullName evidence="2">TVP38/TMEM64 family protein</fullName>
    </submittedName>
</protein>